<evidence type="ECO:0000256" key="1">
    <source>
        <dbReference type="SAM" id="MobiDB-lite"/>
    </source>
</evidence>
<protein>
    <submittedName>
        <fullName evidence="3">Succinylglutamate desuccinylase / Aspartoacylase family protein</fullName>
    </submittedName>
</protein>
<dbReference type="STRING" id="1186196.SAMN04489841_0654"/>
<dbReference type="EMBL" id="FOFD01000001">
    <property type="protein sequence ID" value="SEP84750.1"/>
    <property type="molecule type" value="Genomic_DNA"/>
</dbReference>
<name>A0A1H9B6S6_9EURY</name>
<evidence type="ECO:0000313" key="4">
    <source>
        <dbReference type="Proteomes" id="UP000199114"/>
    </source>
</evidence>
<accession>A0A1H9B6S6</accession>
<organism evidence="3 4">
    <name type="scientific">Natrinema salaciae</name>
    <dbReference type="NCBI Taxonomy" id="1186196"/>
    <lineage>
        <taxon>Archaea</taxon>
        <taxon>Methanobacteriati</taxon>
        <taxon>Methanobacteriota</taxon>
        <taxon>Stenosarchaea group</taxon>
        <taxon>Halobacteria</taxon>
        <taxon>Halobacteriales</taxon>
        <taxon>Natrialbaceae</taxon>
        <taxon>Natrinema</taxon>
    </lineage>
</organism>
<proteinExistence type="predicted"/>
<dbReference type="Gene3D" id="3.40.630.10">
    <property type="entry name" value="Zn peptidases"/>
    <property type="match status" value="1"/>
</dbReference>
<reference evidence="4" key="1">
    <citation type="submission" date="2016-10" db="EMBL/GenBank/DDBJ databases">
        <authorList>
            <person name="Varghese N."/>
            <person name="Submissions S."/>
        </authorList>
    </citation>
    <scope>NUCLEOTIDE SEQUENCE [LARGE SCALE GENOMIC DNA]</scope>
    <source>
        <strain evidence="4">DSM 25055</strain>
    </source>
</reference>
<keyword evidence="4" id="KW-1185">Reference proteome</keyword>
<gene>
    <name evidence="3" type="ORF">SAMN04489841_0654</name>
</gene>
<dbReference type="Pfam" id="PF17033">
    <property type="entry name" value="Peptidase_M99"/>
    <property type="match status" value="1"/>
</dbReference>
<dbReference type="InterPro" id="IPR031489">
    <property type="entry name" value="Peptidase_M99"/>
</dbReference>
<feature type="region of interest" description="Disordered" evidence="1">
    <location>
        <begin position="1"/>
        <end position="24"/>
    </location>
</feature>
<dbReference type="AlphaFoldDB" id="A0A1H9B6S6"/>
<evidence type="ECO:0000313" key="3">
    <source>
        <dbReference type="EMBL" id="SEP84750.1"/>
    </source>
</evidence>
<sequence>MLSSGMNDVRQPFASNDTDRGNHQLNRRTYMKGLGTAGATVVTGLGTLTAAGGSAAAASPSRWSYKIQEGLPEETTVHVIDGQSVGPTVMVVGGMHGDEPAGYDSAARIAQWSIESGRLVVLPEACKPAIRNGTRGFDRSGKGNVQDLNREFPAGQAPWSPLARGIWNVVTEENIDFLLDLHSSSGLYKWDEGDGVGQGIFATNAGEADQYRRDLQSYLNETFISNPEYNFTGATAGEDGTERMLKHKVGADLDTPAIIFETYRRLDDERQRTLTTSAVYEVCREKGMFDAS</sequence>
<dbReference type="PROSITE" id="PS51318">
    <property type="entry name" value="TAT"/>
    <property type="match status" value="1"/>
</dbReference>
<dbReference type="Proteomes" id="UP000199114">
    <property type="component" value="Unassembled WGS sequence"/>
</dbReference>
<evidence type="ECO:0000259" key="2">
    <source>
        <dbReference type="Pfam" id="PF17033"/>
    </source>
</evidence>
<feature type="domain" description="D,L-carboxypeptidase peptidase" evidence="2">
    <location>
        <begin position="75"/>
        <end position="189"/>
    </location>
</feature>
<dbReference type="SUPFAM" id="SSF53187">
    <property type="entry name" value="Zn-dependent exopeptidases"/>
    <property type="match status" value="1"/>
</dbReference>
<dbReference type="InterPro" id="IPR006311">
    <property type="entry name" value="TAT_signal"/>
</dbReference>